<dbReference type="PANTHER" id="PTHR30146">
    <property type="entry name" value="LACI-RELATED TRANSCRIPTIONAL REPRESSOR"/>
    <property type="match status" value="1"/>
</dbReference>
<gene>
    <name evidence="5" type="ORF">IM660_02055</name>
</gene>
<organism evidence="5 6">
    <name type="scientific">Ruania alkalisoli</name>
    <dbReference type="NCBI Taxonomy" id="2779775"/>
    <lineage>
        <taxon>Bacteria</taxon>
        <taxon>Bacillati</taxon>
        <taxon>Actinomycetota</taxon>
        <taxon>Actinomycetes</taxon>
        <taxon>Micrococcales</taxon>
        <taxon>Ruaniaceae</taxon>
        <taxon>Ruania</taxon>
    </lineage>
</organism>
<dbReference type="GO" id="GO:0003700">
    <property type="term" value="F:DNA-binding transcription factor activity"/>
    <property type="evidence" value="ECO:0007669"/>
    <property type="project" value="TreeGrafter"/>
</dbReference>
<dbReference type="SUPFAM" id="SSF53822">
    <property type="entry name" value="Periplasmic binding protein-like I"/>
    <property type="match status" value="1"/>
</dbReference>
<dbReference type="GO" id="GO:0000976">
    <property type="term" value="F:transcription cis-regulatory region binding"/>
    <property type="evidence" value="ECO:0007669"/>
    <property type="project" value="TreeGrafter"/>
</dbReference>
<proteinExistence type="predicted"/>
<dbReference type="CDD" id="cd01392">
    <property type="entry name" value="HTH_LacI"/>
    <property type="match status" value="1"/>
</dbReference>
<keyword evidence="2 5" id="KW-0238">DNA-binding</keyword>
<dbReference type="SUPFAM" id="SSF47413">
    <property type="entry name" value="lambda repressor-like DNA-binding domains"/>
    <property type="match status" value="1"/>
</dbReference>
<dbReference type="Gene3D" id="1.10.260.40">
    <property type="entry name" value="lambda repressor-like DNA-binding domains"/>
    <property type="match status" value="1"/>
</dbReference>
<keyword evidence="1" id="KW-0805">Transcription regulation</keyword>
<dbReference type="Gene3D" id="3.40.50.2300">
    <property type="match status" value="2"/>
</dbReference>
<dbReference type="PROSITE" id="PS50932">
    <property type="entry name" value="HTH_LACI_2"/>
    <property type="match status" value="1"/>
</dbReference>
<dbReference type="CDD" id="cd06293">
    <property type="entry name" value="PBP1_LacI-like"/>
    <property type="match status" value="1"/>
</dbReference>
<evidence type="ECO:0000256" key="1">
    <source>
        <dbReference type="ARBA" id="ARBA00023015"/>
    </source>
</evidence>
<dbReference type="KEGG" id="halt:IM660_02055"/>
<dbReference type="Proteomes" id="UP000593758">
    <property type="component" value="Chromosome"/>
</dbReference>
<evidence type="ECO:0000313" key="5">
    <source>
        <dbReference type="EMBL" id="QOR71118.1"/>
    </source>
</evidence>
<dbReference type="InterPro" id="IPR010982">
    <property type="entry name" value="Lambda_DNA-bd_dom_sf"/>
</dbReference>
<evidence type="ECO:0000256" key="2">
    <source>
        <dbReference type="ARBA" id="ARBA00023125"/>
    </source>
</evidence>
<protein>
    <submittedName>
        <fullName evidence="5">LacI family DNA-binding transcriptional regulator</fullName>
    </submittedName>
</protein>
<dbReference type="InterPro" id="IPR046335">
    <property type="entry name" value="LacI/GalR-like_sensor"/>
</dbReference>
<feature type="domain" description="HTH lacI-type" evidence="4">
    <location>
        <begin position="15"/>
        <end position="69"/>
    </location>
</feature>
<dbReference type="InterPro" id="IPR028082">
    <property type="entry name" value="Peripla_BP_I"/>
</dbReference>
<dbReference type="InterPro" id="IPR000843">
    <property type="entry name" value="HTH_LacI"/>
</dbReference>
<keyword evidence="6" id="KW-1185">Reference proteome</keyword>
<reference evidence="5 6" key="1">
    <citation type="submission" date="2020-10" db="EMBL/GenBank/DDBJ databases">
        <title>Haloactinobacterium sp. RN3S43, a bacterium isolated from saline soil.</title>
        <authorList>
            <person name="Sun J.-Q."/>
        </authorList>
    </citation>
    <scope>NUCLEOTIDE SEQUENCE [LARGE SCALE GENOMIC DNA]</scope>
    <source>
        <strain evidence="5 6">RN3S43</strain>
    </source>
</reference>
<dbReference type="Pfam" id="PF13377">
    <property type="entry name" value="Peripla_BP_3"/>
    <property type="match status" value="1"/>
</dbReference>
<dbReference type="Pfam" id="PF00356">
    <property type="entry name" value="LacI"/>
    <property type="match status" value="1"/>
</dbReference>
<dbReference type="SMART" id="SM00354">
    <property type="entry name" value="HTH_LACI"/>
    <property type="match status" value="1"/>
</dbReference>
<evidence type="ECO:0000259" key="4">
    <source>
        <dbReference type="PROSITE" id="PS50932"/>
    </source>
</evidence>
<evidence type="ECO:0000256" key="3">
    <source>
        <dbReference type="ARBA" id="ARBA00023163"/>
    </source>
</evidence>
<sequence length="358" mass="38255">MPRQGSRGPDGNARPNSRHVAARAGVSVGTVSNVLNRPDLVAPATREKVEAVMREMGFVRNASARQLRMGRSQTVGLLVLDIVGPYFTAVAKGVEQRMAEAGFVLMLCSSDRDPQTEERQLAQLEEHGVSGILIAPSTTNLAQVDGVRSRGTPVVLLDQPSPDAGRCSVAVDDVKGAAMAAHHLLEQGHRRIALINGPEHIQQAADRRRGLHQAVARAGLDVGDLVEEVVVPALVASEGEHAVGLLMSEQQPPTAIMCVNDLVALGALRGLHARGLRVPEDVALIGYDDVEFASVLAPALTSVRRPKHEFGRRAAELLLEEIDPGVGHSHQQVMFQPELIVRGSTDPSQGGTRRASNR</sequence>
<evidence type="ECO:0000313" key="6">
    <source>
        <dbReference type="Proteomes" id="UP000593758"/>
    </source>
</evidence>
<dbReference type="AlphaFoldDB" id="A0A7M1SU66"/>
<dbReference type="PANTHER" id="PTHR30146:SF109">
    <property type="entry name" value="HTH-TYPE TRANSCRIPTIONAL REGULATOR GALS"/>
    <property type="match status" value="1"/>
</dbReference>
<keyword evidence="3" id="KW-0804">Transcription</keyword>
<dbReference type="EMBL" id="CP063169">
    <property type="protein sequence ID" value="QOR71118.1"/>
    <property type="molecule type" value="Genomic_DNA"/>
</dbReference>
<name>A0A7M1SU66_9MICO</name>
<accession>A0A7M1SU66</accession>